<dbReference type="InterPro" id="IPR046357">
    <property type="entry name" value="PPIase_dom_sf"/>
</dbReference>
<dbReference type="GO" id="GO:0003755">
    <property type="term" value="F:peptidyl-prolyl cis-trans isomerase activity"/>
    <property type="evidence" value="ECO:0007669"/>
    <property type="project" value="UniProtKB-KW"/>
</dbReference>
<dbReference type="Pfam" id="PF13616">
    <property type="entry name" value="Rotamase_3"/>
    <property type="match status" value="1"/>
</dbReference>
<proteinExistence type="predicted"/>
<dbReference type="PANTHER" id="PTHR47245:SF2">
    <property type="entry name" value="PEPTIDYL-PROLYL CIS-TRANS ISOMERASE HP_0175-RELATED"/>
    <property type="match status" value="1"/>
</dbReference>
<name>A0A1W1VKF6_9DEIO</name>
<organism evidence="4 5">
    <name type="scientific">Deinococcus hopiensis KR-140</name>
    <dbReference type="NCBI Taxonomy" id="695939"/>
    <lineage>
        <taxon>Bacteria</taxon>
        <taxon>Thermotogati</taxon>
        <taxon>Deinococcota</taxon>
        <taxon>Deinococci</taxon>
        <taxon>Deinococcales</taxon>
        <taxon>Deinococcaceae</taxon>
        <taxon>Deinococcus</taxon>
    </lineage>
</organism>
<feature type="signal peptide" evidence="2">
    <location>
        <begin position="1"/>
        <end position="18"/>
    </location>
</feature>
<dbReference type="InterPro" id="IPR027304">
    <property type="entry name" value="Trigger_fact/SurA_dom_sf"/>
</dbReference>
<evidence type="ECO:0000313" key="4">
    <source>
        <dbReference type="EMBL" id="SMB93837.1"/>
    </source>
</evidence>
<dbReference type="SUPFAM" id="SSF54534">
    <property type="entry name" value="FKBP-like"/>
    <property type="match status" value="1"/>
</dbReference>
<feature type="domain" description="PpiC" evidence="3">
    <location>
        <begin position="194"/>
        <end position="283"/>
    </location>
</feature>
<feature type="chain" id="PRO_5012732238" evidence="2">
    <location>
        <begin position="19"/>
        <end position="333"/>
    </location>
</feature>
<evidence type="ECO:0000256" key="1">
    <source>
        <dbReference type="PROSITE-ProRule" id="PRU00278"/>
    </source>
</evidence>
<accession>A0A1W1VKF6</accession>
<keyword evidence="1 4" id="KW-0413">Isomerase</keyword>
<dbReference type="PROSITE" id="PS50198">
    <property type="entry name" value="PPIC_PPIASE_2"/>
    <property type="match status" value="1"/>
</dbReference>
<dbReference type="InterPro" id="IPR000297">
    <property type="entry name" value="PPIase_PpiC"/>
</dbReference>
<evidence type="ECO:0000313" key="5">
    <source>
        <dbReference type="Proteomes" id="UP000192582"/>
    </source>
</evidence>
<dbReference type="OrthoDB" id="14196at2"/>
<dbReference type="PANTHER" id="PTHR47245">
    <property type="entry name" value="PEPTIDYLPROLYL ISOMERASE"/>
    <property type="match status" value="1"/>
</dbReference>
<dbReference type="Pfam" id="PF13624">
    <property type="entry name" value="SurA_N_3"/>
    <property type="match status" value="1"/>
</dbReference>
<dbReference type="AlphaFoldDB" id="A0A1W1VKF6"/>
<dbReference type="STRING" id="695939.SAMN00790413_02136"/>
<dbReference type="InterPro" id="IPR050245">
    <property type="entry name" value="PrsA_foldase"/>
</dbReference>
<keyword evidence="1" id="KW-0697">Rotamase</keyword>
<dbReference type="RefSeq" id="WP_084049463.1">
    <property type="nucleotide sequence ID" value="NZ_FWWU01000009.1"/>
</dbReference>
<keyword evidence="5" id="KW-1185">Reference proteome</keyword>
<keyword evidence="2" id="KW-0732">Signal</keyword>
<evidence type="ECO:0000259" key="3">
    <source>
        <dbReference type="PROSITE" id="PS50198"/>
    </source>
</evidence>
<evidence type="ECO:0000256" key="2">
    <source>
        <dbReference type="SAM" id="SignalP"/>
    </source>
</evidence>
<dbReference type="Proteomes" id="UP000192582">
    <property type="component" value="Unassembled WGS sequence"/>
</dbReference>
<sequence>MRQTLLTLALLLGGAALAQTDTTPATTTPPAATEAAKPYQPVDAAAVVAQVGGQGLTGADFERAFRIAVARVLNSQGVPYSTDMLGEFTEARGEFLTQFARDQAVYQLAKRSVQATPAQVDEQLAKARANFSSDAEFAEALKSTGYADESDLRAEIERQTTVQAYLDALKPRFTFGDAVVQGFYNLNRAAFTREAQACVKHVLVKTQAEGQTVLKDVQGGGDFAKIAQEKSQDPGSAAQGGDLGCIAPGDTVAAFDKASFSGPLNQPQLVQTEYGWHVLVVTKRTDAGLTPLTEAAPLIREQLARNAAQKYVDAQIARLGVKTSPEVLGTPSK</sequence>
<reference evidence="4 5" key="1">
    <citation type="submission" date="2017-04" db="EMBL/GenBank/DDBJ databases">
        <authorList>
            <person name="Afonso C.L."/>
            <person name="Miller P.J."/>
            <person name="Scott M.A."/>
            <person name="Spackman E."/>
            <person name="Goraichik I."/>
            <person name="Dimitrov K.M."/>
            <person name="Suarez D.L."/>
            <person name="Swayne D.E."/>
        </authorList>
    </citation>
    <scope>NUCLEOTIDE SEQUENCE [LARGE SCALE GENOMIC DNA]</scope>
    <source>
        <strain evidence="4 5">KR-140</strain>
    </source>
</reference>
<dbReference type="SUPFAM" id="SSF109998">
    <property type="entry name" value="Triger factor/SurA peptide-binding domain-like"/>
    <property type="match status" value="1"/>
</dbReference>
<protein>
    <submittedName>
        <fullName evidence="4">Peptidyl-prolyl cis-trans isomerase C</fullName>
    </submittedName>
</protein>
<dbReference type="Gene3D" id="1.10.4030.10">
    <property type="entry name" value="Porin chaperone SurA, peptide-binding domain"/>
    <property type="match status" value="1"/>
</dbReference>
<dbReference type="EMBL" id="FWWU01000009">
    <property type="protein sequence ID" value="SMB93837.1"/>
    <property type="molecule type" value="Genomic_DNA"/>
</dbReference>
<gene>
    <name evidence="4" type="ORF">SAMN00790413_02136</name>
</gene>
<dbReference type="Gene3D" id="3.10.50.40">
    <property type="match status" value="1"/>
</dbReference>